<evidence type="ECO:0000313" key="2">
    <source>
        <dbReference type="EMBL" id="TPX36833.1"/>
    </source>
</evidence>
<organism evidence="2 3">
    <name type="scientific">Synchytrium endobioticum</name>
    <dbReference type="NCBI Taxonomy" id="286115"/>
    <lineage>
        <taxon>Eukaryota</taxon>
        <taxon>Fungi</taxon>
        <taxon>Fungi incertae sedis</taxon>
        <taxon>Chytridiomycota</taxon>
        <taxon>Chytridiomycota incertae sedis</taxon>
        <taxon>Chytridiomycetes</taxon>
        <taxon>Synchytriales</taxon>
        <taxon>Synchytriaceae</taxon>
        <taxon>Synchytrium</taxon>
    </lineage>
</organism>
<evidence type="ECO:0000256" key="1">
    <source>
        <dbReference type="SAM" id="SignalP"/>
    </source>
</evidence>
<keyword evidence="1" id="KW-0732">Signal</keyword>
<dbReference type="EMBL" id="QEAM01000673">
    <property type="protein sequence ID" value="TPX36833.1"/>
    <property type="molecule type" value="Genomic_DNA"/>
</dbReference>
<feature type="signal peptide" evidence="1">
    <location>
        <begin position="1"/>
        <end position="25"/>
    </location>
</feature>
<name>A0A507CH16_9FUNG</name>
<gene>
    <name evidence="2" type="ORF">SeLEV6574_g07988</name>
</gene>
<feature type="chain" id="PRO_5021243907" evidence="1">
    <location>
        <begin position="26"/>
        <end position="105"/>
    </location>
</feature>
<accession>A0A507CH16</accession>
<sequence>MTRFTNINTLVCLAAVIIIFTPIPAAPVQDDIAIMGNARAMQILATGTARERHHAKGFTIPTHIRTHQDLACFVSASTPNLGKCGVSVAKGGIPIYRATLYFLIG</sequence>
<comment type="caution">
    <text evidence="2">The sequence shown here is derived from an EMBL/GenBank/DDBJ whole genome shotgun (WGS) entry which is preliminary data.</text>
</comment>
<evidence type="ECO:0000313" key="3">
    <source>
        <dbReference type="Proteomes" id="UP000320475"/>
    </source>
</evidence>
<proteinExistence type="predicted"/>
<dbReference type="Proteomes" id="UP000320475">
    <property type="component" value="Unassembled WGS sequence"/>
</dbReference>
<dbReference type="AlphaFoldDB" id="A0A507CH16"/>
<protein>
    <submittedName>
        <fullName evidence="2">Uncharacterized protein</fullName>
    </submittedName>
</protein>
<reference evidence="2 3" key="1">
    <citation type="journal article" date="2019" name="Sci. Rep.">
        <title>Comparative genomics of chytrid fungi reveal insights into the obligate biotrophic and pathogenic lifestyle of Synchytrium endobioticum.</title>
        <authorList>
            <person name="van de Vossenberg B.T.L.H."/>
            <person name="Warris S."/>
            <person name="Nguyen H.D.T."/>
            <person name="van Gent-Pelzer M.P.E."/>
            <person name="Joly D.L."/>
            <person name="van de Geest H.C."/>
            <person name="Bonants P.J.M."/>
            <person name="Smith D.S."/>
            <person name="Levesque C.A."/>
            <person name="van der Lee T.A.J."/>
        </authorList>
    </citation>
    <scope>NUCLEOTIDE SEQUENCE [LARGE SCALE GENOMIC DNA]</scope>
    <source>
        <strain evidence="2 3">LEV6574</strain>
    </source>
</reference>